<sequence length="364" mass="38888">MPFRDHAKRRTLPALGLALTTLAGCGEHGKTVDREPPAVRLPTTVVQRADLPDFVAIPGAVTSDDRVDISSRVTGYVLLIAVHEGQSVRRGQVLARIDAREIEEAIRQARAGLSAAQADLAHAEDDVIAQEPLAQTGAISRDVFRGASLRRDVARSTVARAQAALGAAQAQRPYVTIASPIDGVIVARPGQAGELATPGRTLVTVEARRRLLFKMFVPETDVRHIAVDAPIEVRLDRLSDRTLSGVVRGIVPSGDTTTRRYEVDIALPPDPGLMPGMFGRARLVTGRRQSPRVPASAIVERGGLTGVFVVGKDGRVAFRWLRTGKEADGYVEIASGLGGGETILARADTSVRDGARLVQGPRTR</sequence>
<dbReference type="InterPro" id="IPR058792">
    <property type="entry name" value="Beta-barrel_RND_2"/>
</dbReference>
<dbReference type="NCBIfam" id="TIGR01730">
    <property type="entry name" value="RND_mfp"/>
    <property type="match status" value="1"/>
</dbReference>
<protein>
    <submittedName>
        <fullName evidence="5">Efflux transporter, RND family, MFP subunit</fullName>
    </submittedName>
</protein>
<accession>B0T9U9</accession>
<dbReference type="GO" id="GO:0015562">
    <property type="term" value="F:efflux transmembrane transporter activity"/>
    <property type="evidence" value="ECO:0007669"/>
    <property type="project" value="TreeGrafter"/>
</dbReference>
<dbReference type="EMBL" id="CP000929">
    <property type="protein sequence ID" value="ABZ74498.1"/>
    <property type="molecule type" value="Genomic_DNA"/>
</dbReference>
<dbReference type="Gene3D" id="2.40.30.170">
    <property type="match status" value="1"/>
</dbReference>
<feature type="coiled-coil region" evidence="2">
    <location>
        <begin position="99"/>
        <end position="126"/>
    </location>
</feature>
<organism evidence="5">
    <name type="scientific">Caulobacter sp. (strain K31)</name>
    <dbReference type="NCBI Taxonomy" id="366602"/>
    <lineage>
        <taxon>Bacteria</taxon>
        <taxon>Pseudomonadati</taxon>
        <taxon>Pseudomonadota</taxon>
        <taxon>Alphaproteobacteria</taxon>
        <taxon>Caulobacterales</taxon>
        <taxon>Caulobacteraceae</taxon>
        <taxon>Caulobacter</taxon>
    </lineage>
</organism>
<evidence type="ECO:0000256" key="1">
    <source>
        <dbReference type="ARBA" id="ARBA00009477"/>
    </source>
</evidence>
<dbReference type="SUPFAM" id="SSF111369">
    <property type="entry name" value="HlyD-like secretion proteins"/>
    <property type="match status" value="1"/>
</dbReference>
<dbReference type="PANTHER" id="PTHR30469">
    <property type="entry name" value="MULTIDRUG RESISTANCE PROTEIN MDTA"/>
    <property type="match status" value="1"/>
</dbReference>
<reference evidence="5" key="1">
    <citation type="submission" date="2008-01" db="EMBL/GenBank/DDBJ databases">
        <title>Complete sequence of plasmid2 pCAUL02 of Caulobacter sp. K31.</title>
        <authorList>
            <consortium name="US DOE Joint Genome Institute"/>
            <person name="Copeland A."/>
            <person name="Lucas S."/>
            <person name="Lapidus A."/>
            <person name="Barry K."/>
            <person name="Glavina del Rio T."/>
            <person name="Dalin E."/>
            <person name="Tice H."/>
            <person name="Pitluck S."/>
            <person name="Bruce D."/>
            <person name="Goodwin L."/>
            <person name="Thompson L.S."/>
            <person name="Brettin T."/>
            <person name="Detter J.C."/>
            <person name="Han C."/>
            <person name="Schmutz J."/>
            <person name="Larimer F."/>
            <person name="Land M."/>
            <person name="Hauser L."/>
            <person name="Kyrpides N."/>
            <person name="Kim E."/>
            <person name="Stephens C."/>
            <person name="Richardson P."/>
        </authorList>
    </citation>
    <scope>NUCLEOTIDE SEQUENCE [LARGE SCALE GENOMIC DNA]</scope>
    <source>
        <plasmid evidence="5">K31</plasmid>
        <plasmid evidence="5">pCAUL02</plasmid>
    </source>
</reference>
<dbReference type="PROSITE" id="PS51257">
    <property type="entry name" value="PROKAR_LIPOPROTEIN"/>
    <property type="match status" value="1"/>
</dbReference>
<dbReference type="AlphaFoldDB" id="B0T9U9"/>
<dbReference type="Pfam" id="PF25954">
    <property type="entry name" value="Beta-barrel_RND_2"/>
    <property type="match status" value="1"/>
</dbReference>
<evidence type="ECO:0000313" key="5">
    <source>
        <dbReference type="EMBL" id="ABZ74498.1"/>
    </source>
</evidence>
<evidence type="ECO:0000259" key="3">
    <source>
        <dbReference type="Pfam" id="PF25917"/>
    </source>
</evidence>
<dbReference type="Gene3D" id="2.40.50.100">
    <property type="match status" value="1"/>
</dbReference>
<dbReference type="eggNOG" id="COG0845">
    <property type="taxonomic scope" value="Bacteria"/>
</dbReference>
<keyword evidence="2" id="KW-0175">Coiled coil</keyword>
<proteinExistence type="inferred from homology"/>
<keyword evidence="5" id="KW-0614">Plasmid</keyword>
<dbReference type="HOGENOM" id="CLU_018816_1_4_5"/>
<evidence type="ECO:0000259" key="4">
    <source>
        <dbReference type="Pfam" id="PF25954"/>
    </source>
</evidence>
<gene>
    <name evidence="5" type="ordered locus">Caul_5381</name>
</gene>
<name>B0T9U9_CAUSK</name>
<feature type="domain" description="CusB-like beta-barrel" evidence="4">
    <location>
        <begin position="217"/>
        <end position="285"/>
    </location>
</feature>
<evidence type="ECO:0000256" key="2">
    <source>
        <dbReference type="SAM" id="Coils"/>
    </source>
</evidence>
<dbReference type="InterPro" id="IPR058625">
    <property type="entry name" value="MdtA-like_BSH"/>
</dbReference>
<dbReference type="KEGG" id="cak:Caul_5381"/>
<feature type="domain" description="Multidrug resistance protein MdtA-like barrel-sandwich hybrid" evidence="3">
    <location>
        <begin position="66"/>
        <end position="203"/>
    </location>
</feature>
<dbReference type="Pfam" id="PF25917">
    <property type="entry name" value="BSH_RND"/>
    <property type="match status" value="1"/>
</dbReference>
<comment type="similarity">
    <text evidence="1">Belongs to the membrane fusion protein (MFP) (TC 8.A.1) family.</text>
</comment>
<geneLocation type="plasmid" evidence="5">
    <name>pCAUL02</name>
</geneLocation>
<dbReference type="Gene3D" id="1.10.287.470">
    <property type="entry name" value="Helix hairpin bin"/>
    <property type="match status" value="1"/>
</dbReference>
<dbReference type="InterPro" id="IPR006143">
    <property type="entry name" value="RND_pump_MFP"/>
</dbReference>
<dbReference type="GO" id="GO:1990281">
    <property type="term" value="C:efflux pump complex"/>
    <property type="evidence" value="ECO:0007669"/>
    <property type="project" value="TreeGrafter"/>
</dbReference>
<dbReference type="PANTHER" id="PTHR30469:SF15">
    <property type="entry name" value="HLYD FAMILY OF SECRETION PROTEINS"/>
    <property type="match status" value="1"/>
</dbReference>
<dbReference type="Gene3D" id="2.40.420.20">
    <property type="match status" value="1"/>
</dbReference>